<protein>
    <submittedName>
        <fullName evidence="2">Glycosyltransferase</fullName>
        <ecNumber evidence="2">2.4.-.-</ecNumber>
    </submittedName>
</protein>
<evidence type="ECO:0000313" key="3">
    <source>
        <dbReference type="Proteomes" id="UP001595637"/>
    </source>
</evidence>
<dbReference type="RefSeq" id="WP_380655675.1">
    <property type="nucleotide sequence ID" value="NZ_JBHRVQ010000001.1"/>
</dbReference>
<comment type="caution">
    <text evidence="2">The sequence shown here is derived from an EMBL/GenBank/DDBJ whole genome shotgun (WGS) entry which is preliminary data.</text>
</comment>
<dbReference type="EMBL" id="JBHRVQ010000001">
    <property type="protein sequence ID" value="MFC3389120.1"/>
    <property type="molecule type" value="Genomic_DNA"/>
</dbReference>
<evidence type="ECO:0000259" key="1">
    <source>
        <dbReference type="Pfam" id="PF13439"/>
    </source>
</evidence>
<feature type="domain" description="Glycosyltransferase subfamily 4-like N-terminal" evidence="1">
    <location>
        <begin position="10"/>
        <end position="182"/>
    </location>
</feature>
<dbReference type="Pfam" id="PF13439">
    <property type="entry name" value="Glyco_transf_4"/>
    <property type="match status" value="1"/>
</dbReference>
<organism evidence="2 3">
    <name type="scientific">Salinicoccus sesuvii</name>
    <dbReference type="NCBI Taxonomy" id="868281"/>
    <lineage>
        <taxon>Bacteria</taxon>
        <taxon>Bacillati</taxon>
        <taxon>Bacillota</taxon>
        <taxon>Bacilli</taxon>
        <taxon>Bacillales</taxon>
        <taxon>Staphylococcaceae</taxon>
        <taxon>Salinicoccus</taxon>
    </lineage>
</organism>
<dbReference type="Pfam" id="PF13692">
    <property type="entry name" value="Glyco_trans_1_4"/>
    <property type="match status" value="1"/>
</dbReference>
<sequence>MIINSFYPLMGGAEKQAERLSSELINKNKDVFVTVITRHYRGLKRREFVSGIEVIRLPAIGPGKLKPLTFLIYCFLYLLLKNKKYDVLHAHSLSLGGFAVALFGKIFNKPAISKIAGGGSSKGCEAINMYCAGGLKRWRLNYIKKNISKVIAISDAINSDLKKLGFSENTIERINNGISMERNNTKSSDVLSLSNSFDVYVYTGRYELIKGTDILLKAWYGTSEDFRKSSKLVLMGKGSIDVQSLIKDGSVINMGYVENTEEYLVQGNYFILPSRYEGISNALLEAIKNNNFVIASNVGGNKDIIKNGLSGFIFEKESVSDLISKLELTKKIERKEKEDLIASSYSHLDANFNLNKISESYKQLYKRVIEEK</sequence>
<keyword evidence="3" id="KW-1185">Reference proteome</keyword>
<dbReference type="PANTHER" id="PTHR45947:SF3">
    <property type="entry name" value="SULFOQUINOVOSYL TRANSFERASE SQD2"/>
    <property type="match status" value="1"/>
</dbReference>
<dbReference type="EC" id="2.4.-.-" evidence="2"/>
<accession>A0ABV7N991</accession>
<name>A0ABV7N991_9STAP</name>
<reference evidence="3" key="1">
    <citation type="journal article" date="2019" name="Int. J. Syst. Evol. Microbiol.">
        <title>The Global Catalogue of Microorganisms (GCM) 10K type strain sequencing project: providing services to taxonomists for standard genome sequencing and annotation.</title>
        <authorList>
            <consortium name="The Broad Institute Genomics Platform"/>
            <consortium name="The Broad Institute Genome Sequencing Center for Infectious Disease"/>
            <person name="Wu L."/>
            <person name="Ma J."/>
        </authorList>
    </citation>
    <scope>NUCLEOTIDE SEQUENCE [LARGE SCALE GENOMIC DNA]</scope>
    <source>
        <strain evidence="3">CCM 7756</strain>
    </source>
</reference>
<dbReference type="InterPro" id="IPR050194">
    <property type="entry name" value="Glycosyltransferase_grp1"/>
</dbReference>
<dbReference type="GO" id="GO:0016757">
    <property type="term" value="F:glycosyltransferase activity"/>
    <property type="evidence" value="ECO:0007669"/>
    <property type="project" value="UniProtKB-KW"/>
</dbReference>
<evidence type="ECO:0000313" key="2">
    <source>
        <dbReference type="EMBL" id="MFC3389120.1"/>
    </source>
</evidence>
<keyword evidence="2" id="KW-0808">Transferase</keyword>
<dbReference type="Proteomes" id="UP001595637">
    <property type="component" value="Unassembled WGS sequence"/>
</dbReference>
<gene>
    <name evidence="2" type="ORF">ACFOEO_11085</name>
</gene>
<dbReference type="PANTHER" id="PTHR45947">
    <property type="entry name" value="SULFOQUINOVOSYL TRANSFERASE SQD2"/>
    <property type="match status" value="1"/>
</dbReference>
<proteinExistence type="predicted"/>
<keyword evidence="2" id="KW-0328">Glycosyltransferase</keyword>
<dbReference type="Gene3D" id="3.40.50.2000">
    <property type="entry name" value="Glycogen Phosphorylase B"/>
    <property type="match status" value="2"/>
</dbReference>
<dbReference type="SUPFAM" id="SSF53756">
    <property type="entry name" value="UDP-Glycosyltransferase/glycogen phosphorylase"/>
    <property type="match status" value="1"/>
</dbReference>
<dbReference type="InterPro" id="IPR028098">
    <property type="entry name" value="Glyco_trans_4-like_N"/>
</dbReference>